<dbReference type="RefSeq" id="WP_136082990.1">
    <property type="nucleotide sequence ID" value="NZ_CAAHFG010000004.1"/>
</dbReference>
<dbReference type="GO" id="GO:0010181">
    <property type="term" value="F:FMN binding"/>
    <property type="evidence" value="ECO:0007669"/>
    <property type="project" value="InterPro"/>
</dbReference>
<evidence type="ECO:0000256" key="5">
    <source>
        <dbReference type="ARBA" id="ARBA00022723"/>
    </source>
</evidence>
<dbReference type="InterPro" id="IPR042128">
    <property type="entry name" value="NuoE_dom"/>
</dbReference>
<dbReference type="GO" id="GO:0046872">
    <property type="term" value="F:metal ion binding"/>
    <property type="evidence" value="ECO:0007669"/>
    <property type="project" value="UniProtKB-KW"/>
</dbReference>
<dbReference type="PROSITE" id="PS01099">
    <property type="entry name" value="COMPLEX1_24K"/>
    <property type="match status" value="1"/>
</dbReference>
<keyword evidence="3" id="KW-0004">4Fe-4S</keyword>
<dbReference type="InterPro" id="IPR019575">
    <property type="entry name" value="Nuop51_4Fe4S-bd"/>
</dbReference>
<evidence type="ECO:0000256" key="8">
    <source>
        <dbReference type="ARBA" id="ARBA00034078"/>
    </source>
</evidence>
<evidence type="ECO:0000313" key="10">
    <source>
        <dbReference type="EMBL" id="VGO17527.1"/>
    </source>
</evidence>
<gene>
    <name evidence="10" type="primary">hndC_3</name>
    <name evidence="10" type="ORF">PDESU_06124</name>
</gene>
<dbReference type="InterPro" id="IPR041921">
    <property type="entry name" value="NuoE_N"/>
</dbReference>
<keyword evidence="4" id="KW-0001">2Fe-2S</keyword>
<evidence type="ECO:0000256" key="6">
    <source>
        <dbReference type="ARBA" id="ARBA00023004"/>
    </source>
</evidence>
<dbReference type="InterPro" id="IPR036249">
    <property type="entry name" value="Thioredoxin-like_sf"/>
</dbReference>
<dbReference type="Pfam" id="PF01512">
    <property type="entry name" value="Complex1_51K"/>
    <property type="match status" value="1"/>
</dbReference>
<evidence type="ECO:0000256" key="3">
    <source>
        <dbReference type="ARBA" id="ARBA00022485"/>
    </source>
</evidence>
<feature type="domain" description="4Fe-4S ferredoxin-type" evidence="9">
    <location>
        <begin position="754"/>
        <end position="781"/>
    </location>
</feature>
<dbReference type="Pfam" id="PF10589">
    <property type="entry name" value="NADH_4Fe-4S"/>
    <property type="match status" value="1"/>
</dbReference>
<dbReference type="Pfam" id="PF01257">
    <property type="entry name" value="2Fe-2S_thioredx"/>
    <property type="match status" value="1"/>
</dbReference>
<evidence type="ECO:0000256" key="4">
    <source>
        <dbReference type="ARBA" id="ARBA00022714"/>
    </source>
</evidence>
<dbReference type="GO" id="GO:0008137">
    <property type="term" value="F:NADH dehydrogenase (ubiquinone) activity"/>
    <property type="evidence" value="ECO:0007669"/>
    <property type="project" value="InterPro"/>
</dbReference>
<organism evidence="10 11">
    <name type="scientific">Pontiella desulfatans</name>
    <dbReference type="NCBI Taxonomy" id="2750659"/>
    <lineage>
        <taxon>Bacteria</taxon>
        <taxon>Pseudomonadati</taxon>
        <taxon>Kiritimatiellota</taxon>
        <taxon>Kiritimatiellia</taxon>
        <taxon>Kiritimatiellales</taxon>
        <taxon>Pontiellaceae</taxon>
        <taxon>Pontiella</taxon>
    </lineage>
</organism>
<dbReference type="Gene3D" id="1.20.1440.230">
    <property type="entry name" value="NADH-ubiquinone oxidoreductase 51kDa subunit, iron-sulphur binding domain"/>
    <property type="match status" value="1"/>
</dbReference>
<evidence type="ECO:0000256" key="7">
    <source>
        <dbReference type="ARBA" id="ARBA00023014"/>
    </source>
</evidence>
<reference evidence="10 11" key="1">
    <citation type="submission" date="2019-04" db="EMBL/GenBank/DDBJ databases">
        <authorList>
            <person name="Van Vliet M D."/>
        </authorList>
    </citation>
    <scope>NUCLEOTIDE SEQUENCE [LARGE SCALE GENOMIC DNA]</scope>
    <source>
        <strain evidence="10 11">F1</strain>
    </source>
</reference>
<dbReference type="InterPro" id="IPR017900">
    <property type="entry name" value="4Fe4S_Fe_S_CS"/>
</dbReference>
<evidence type="ECO:0000259" key="9">
    <source>
        <dbReference type="PROSITE" id="PS51379"/>
    </source>
</evidence>
<keyword evidence="7" id="KW-0411">Iron-sulfur</keyword>
<dbReference type="GO" id="GO:0016491">
    <property type="term" value="F:oxidoreductase activity"/>
    <property type="evidence" value="ECO:0007669"/>
    <property type="project" value="InterPro"/>
</dbReference>
<dbReference type="Pfam" id="PF14697">
    <property type="entry name" value="Fer4_21"/>
    <property type="match status" value="1"/>
</dbReference>
<keyword evidence="6" id="KW-0408">Iron</keyword>
<dbReference type="Gene3D" id="1.10.10.1590">
    <property type="entry name" value="NADH-quinone oxidoreductase subunit E"/>
    <property type="match status" value="1"/>
</dbReference>
<keyword evidence="5" id="KW-0479">Metal-binding</keyword>
<comment type="similarity">
    <text evidence="1">Belongs to the complex I 51 kDa subunit family.</text>
</comment>
<dbReference type="SUPFAM" id="SSF52833">
    <property type="entry name" value="Thioredoxin-like"/>
    <property type="match status" value="2"/>
</dbReference>
<dbReference type="PANTHER" id="PTHR43578:SF3">
    <property type="entry name" value="NADH-QUINONE OXIDOREDUCTASE SUBUNIT F"/>
    <property type="match status" value="1"/>
</dbReference>
<dbReference type="SUPFAM" id="SSF54862">
    <property type="entry name" value="4Fe-4S ferredoxins"/>
    <property type="match status" value="1"/>
</dbReference>
<dbReference type="EMBL" id="CAAHFG010000004">
    <property type="protein sequence ID" value="VGO17527.1"/>
    <property type="molecule type" value="Genomic_DNA"/>
</dbReference>
<dbReference type="Gene3D" id="3.40.50.11540">
    <property type="entry name" value="NADH-ubiquinone oxidoreductase 51kDa subunit"/>
    <property type="match status" value="1"/>
</dbReference>
<dbReference type="InterPro" id="IPR037207">
    <property type="entry name" value="Nuop51_4Fe4S-bd_sf"/>
</dbReference>
<dbReference type="InterPro" id="IPR002023">
    <property type="entry name" value="NuoE-like"/>
</dbReference>
<evidence type="ECO:0000313" key="11">
    <source>
        <dbReference type="Proteomes" id="UP000366872"/>
    </source>
</evidence>
<dbReference type="InterPro" id="IPR017896">
    <property type="entry name" value="4Fe4S_Fe-S-bd"/>
</dbReference>
<dbReference type="CDD" id="cd03064">
    <property type="entry name" value="TRX_Fd_NuoE"/>
    <property type="match status" value="1"/>
</dbReference>
<dbReference type="SUPFAM" id="SSF142984">
    <property type="entry name" value="Nqo1 middle domain-like"/>
    <property type="match status" value="1"/>
</dbReference>
<dbReference type="InterPro" id="IPR011538">
    <property type="entry name" value="Nuo51_FMN-bd"/>
</dbReference>
<evidence type="ECO:0000256" key="2">
    <source>
        <dbReference type="ARBA" id="ARBA00010643"/>
    </source>
</evidence>
<evidence type="ECO:0000256" key="1">
    <source>
        <dbReference type="ARBA" id="ARBA00007523"/>
    </source>
</evidence>
<dbReference type="SUPFAM" id="SSF140490">
    <property type="entry name" value="Nqo1C-terminal domain-like"/>
    <property type="match status" value="1"/>
</dbReference>
<dbReference type="GO" id="GO:0051539">
    <property type="term" value="F:4 iron, 4 sulfur cluster binding"/>
    <property type="evidence" value="ECO:0007669"/>
    <property type="project" value="UniProtKB-KW"/>
</dbReference>
<dbReference type="SMART" id="SM00928">
    <property type="entry name" value="NADH_4Fe-4S"/>
    <property type="match status" value="1"/>
</dbReference>
<dbReference type="FunFam" id="3.40.50.11540:FF:000001">
    <property type="entry name" value="NADH dehydrogenase [ubiquinone] flavoprotein 1, mitochondrial"/>
    <property type="match status" value="1"/>
</dbReference>
<dbReference type="GO" id="GO:0051537">
    <property type="term" value="F:2 iron, 2 sulfur cluster binding"/>
    <property type="evidence" value="ECO:0007669"/>
    <property type="project" value="UniProtKB-KW"/>
</dbReference>
<protein>
    <submittedName>
        <fullName evidence="10">NADP-reducing hydrogenase subunit HndC</fullName>
    </submittedName>
</protein>
<feature type="domain" description="4Fe-4S ferredoxin-type" evidence="9">
    <location>
        <begin position="723"/>
        <end position="753"/>
    </location>
</feature>
<dbReference type="FunFam" id="1.20.1440.230:FF:000001">
    <property type="entry name" value="Mitochondrial NADH dehydrogenase flavoprotein 1"/>
    <property type="match status" value="1"/>
</dbReference>
<dbReference type="PANTHER" id="PTHR43578">
    <property type="entry name" value="NADH-QUINONE OXIDOREDUCTASE SUBUNIT F"/>
    <property type="match status" value="1"/>
</dbReference>
<dbReference type="PROSITE" id="PS00198">
    <property type="entry name" value="4FE4S_FER_1"/>
    <property type="match status" value="1"/>
</dbReference>
<dbReference type="PROSITE" id="PS51379">
    <property type="entry name" value="4FE4S_FER_2"/>
    <property type="match status" value="2"/>
</dbReference>
<dbReference type="SUPFAM" id="SSF142019">
    <property type="entry name" value="Nqo1 FMN-binding domain-like"/>
    <property type="match status" value="1"/>
</dbReference>
<dbReference type="InterPro" id="IPR037225">
    <property type="entry name" value="Nuo51_FMN-bd_sf"/>
</dbReference>
<proteinExistence type="inferred from homology"/>
<dbReference type="CDD" id="cd02980">
    <property type="entry name" value="TRX_Fd_family"/>
    <property type="match status" value="1"/>
</dbReference>
<dbReference type="Gene3D" id="3.30.70.20">
    <property type="match status" value="1"/>
</dbReference>
<accession>A0A6C2UD95</accession>
<name>A0A6C2UD95_PONDE</name>
<keyword evidence="11" id="KW-1185">Reference proteome</keyword>
<comment type="cofactor">
    <cofactor evidence="8">
        <name>[2Fe-2S] cluster</name>
        <dbReference type="ChEBI" id="CHEBI:190135"/>
    </cofactor>
</comment>
<dbReference type="PROSITE" id="PS00645">
    <property type="entry name" value="COMPLEX1_51K_2"/>
    <property type="match status" value="1"/>
</dbReference>
<dbReference type="Gene3D" id="3.40.30.10">
    <property type="entry name" value="Glutaredoxin"/>
    <property type="match status" value="2"/>
</dbReference>
<dbReference type="NCBIfam" id="NF005722">
    <property type="entry name" value="PRK07539.1-2"/>
    <property type="match status" value="1"/>
</dbReference>
<dbReference type="Gene3D" id="3.10.20.600">
    <property type="match status" value="1"/>
</dbReference>
<comment type="similarity">
    <text evidence="2">Belongs to the complex I 24 kDa subunit family.</text>
</comment>
<sequence length="781" mass="84473">MNSEIDILEVDRIVAEVGTDAASVIPILQAVQKTFKHLPEEALRRVCEITAITPAQIEGVSSFFSQFRRTPVGRHMISVCDGTACHVKGSEAVYKSVLHDLGIEQGDTDADGLFTVQKVACLGCCTLAPAVQIDETTYGHVKTDTVSDMIADFLENEANRIPRQARAEEQGVTMGEVRVGLGSCCVAGGSAKIKDALEDELDALKCKVDIKPVGCVGMCHRTPLVEVVIPGEEPVLYAKVKPEDIPEIVERHFWSDSPFIKVRAATESLLKRLYSDAARNVPARHELNVRDEPIADFLGRQRHIATEHCGILNPSDMDEYKNLGGFKALKEVFFKNDPQRIIAEIEKSGLRGRGGGGFPTARKWGIVRNAPGEKKYIILNGDEGDPGAFMDRMIMESYPYRVIEGMIIASFAVGASEGFLYVRAEYPLAVKRVRMALKEFEAAGFLGDNILGSGHSLRLKVFEGAGAFVCGEESALIASLEGRRGMPNYRPPFPAENGFNDCPTLVNNAETYSLVPWIVRNGAEAFAELGTEHSKGTKVFSLAGKIERGGLIEVPMGITIREVVEQIGGGVADGRAFKAVQIGGPSGGCIPARLGDTTVDFEALTGVGAMMGSGGFVVLDDADCMVEMARYFLSFTQSESCGKCTPCRVGTKRMLEILTRLCNGNGKQGDIEKLEQLAKTVKAQSLCGLGKTAPNPVLTTIQYFRDEFEAHIEGRCPAGKCEKLITYSITDDCIGCTKCAVDCPVEAIHGEPYSVFEIDPEACVRCGACKTICPVDAVVVE</sequence>
<dbReference type="Gene3D" id="6.10.250.1450">
    <property type="match status" value="1"/>
</dbReference>
<dbReference type="Proteomes" id="UP000366872">
    <property type="component" value="Unassembled WGS sequence"/>
</dbReference>
<dbReference type="InterPro" id="IPR001949">
    <property type="entry name" value="NADH-UbQ_OxRdtase_51kDa_CS"/>
</dbReference>
<dbReference type="AlphaFoldDB" id="A0A6C2UD95"/>